<organism evidence="1 2">
    <name type="scientific">Halomicronema hongdechloris C2206</name>
    <dbReference type="NCBI Taxonomy" id="1641165"/>
    <lineage>
        <taxon>Bacteria</taxon>
        <taxon>Bacillati</taxon>
        <taxon>Cyanobacteriota</taxon>
        <taxon>Cyanophyceae</taxon>
        <taxon>Nodosilineales</taxon>
        <taxon>Nodosilineaceae</taxon>
        <taxon>Halomicronema</taxon>
    </lineage>
</organism>
<evidence type="ECO:0000313" key="2">
    <source>
        <dbReference type="Proteomes" id="UP000191901"/>
    </source>
</evidence>
<dbReference type="AlphaFoldDB" id="A0A1Z3HQM3"/>
<gene>
    <name evidence="1" type="ORF">XM38_035140</name>
</gene>
<dbReference type="RefSeq" id="WP_080806659.1">
    <property type="nucleotide sequence ID" value="NZ_CP021983.2"/>
</dbReference>
<dbReference type="OrthoDB" id="573792at2"/>
<proteinExistence type="predicted"/>
<name>A0A1Z3HQM3_9CYAN</name>
<dbReference type="KEGG" id="hhg:XM38_035140"/>
<accession>A0A1Z3HQM3</accession>
<protein>
    <submittedName>
        <fullName evidence="1">Uncharacterized protein</fullName>
    </submittedName>
</protein>
<keyword evidence="2" id="KW-1185">Reference proteome</keyword>
<dbReference type="Proteomes" id="UP000191901">
    <property type="component" value="Chromosome"/>
</dbReference>
<reference evidence="1 2" key="1">
    <citation type="journal article" date="2016" name="Biochim. Biophys. Acta">
        <title>Characterization of red-shifted phycobilisomes isolated from the chlorophyll f-containing cyanobacterium Halomicronema hongdechloris.</title>
        <authorList>
            <person name="Li Y."/>
            <person name="Lin Y."/>
            <person name="Garvey C.J."/>
            <person name="Birch D."/>
            <person name="Corkery R.W."/>
            <person name="Loughlin P.C."/>
            <person name="Scheer H."/>
            <person name="Willows R.D."/>
            <person name="Chen M."/>
        </authorList>
    </citation>
    <scope>NUCLEOTIDE SEQUENCE [LARGE SCALE GENOMIC DNA]</scope>
    <source>
        <strain evidence="1 2">C2206</strain>
    </source>
</reference>
<evidence type="ECO:0000313" key="1">
    <source>
        <dbReference type="EMBL" id="ASC72556.1"/>
    </source>
</evidence>
<dbReference type="EMBL" id="CP021983">
    <property type="protein sequence ID" value="ASC72556.1"/>
    <property type="molecule type" value="Genomic_DNA"/>
</dbReference>
<sequence length="68" mass="7905">MITPRHILSNLRHLDRGDLITSARYREQAYRVLADPRVNPAIKEAIVDRLYQADHLLALCKVETDESY</sequence>